<dbReference type="KEGG" id="cmm:NC80_03795"/>
<dbReference type="PATRIC" id="fig|243161.6.peg.807"/>
<evidence type="ECO:0000259" key="1">
    <source>
        <dbReference type="Pfam" id="PF13588"/>
    </source>
</evidence>
<organism evidence="2 3">
    <name type="scientific">Chlamydia muridarum</name>
    <dbReference type="NCBI Taxonomy" id="83560"/>
    <lineage>
        <taxon>Bacteria</taxon>
        <taxon>Pseudomonadati</taxon>
        <taxon>Chlamydiota</taxon>
        <taxon>Chlamydiia</taxon>
        <taxon>Chlamydiales</taxon>
        <taxon>Chlamydiaceae</taxon>
        <taxon>Chlamydia/Chlamydophila group</taxon>
        <taxon>Chlamydia</taxon>
    </lineage>
</organism>
<accession>A0A070A069</accession>
<dbReference type="STRING" id="83560.NC80_03795"/>
<proteinExistence type="predicted"/>
<dbReference type="RefSeq" id="WP_010231452.1">
    <property type="nucleotide sequence ID" value="NZ_CP007217.1"/>
</dbReference>
<sequence>MNTSSADSRYLFDPVRCKPVPSLPEENVRQALLSFLIQELSYPSKQIIVEKGIKSFIPASHPSLSKKIRGRADVLIISPSSYAPPGKSPISFSYPKPLLLIECKAKTITSRSFNQLISYNYFIGAPCLSLVSKSSQMTGFLSPETKTFAFFQGIPSYSQLINFYIDTFSCKSSSQESF</sequence>
<protein>
    <submittedName>
        <fullName evidence="2">Membrane protein</fullName>
    </submittedName>
</protein>
<dbReference type="InterPro" id="IPR029464">
    <property type="entry name" value="HSDR_N"/>
</dbReference>
<dbReference type="KEGG" id="cmx:DNC_03825"/>
<evidence type="ECO:0000313" key="3">
    <source>
        <dbReference type="Proteomes" id="UP000260363"/>
    </source>
</evidence>
<evidence type="ECO:0000313" key="2">
    <source>
        <dbReference type="EMBL" id="AJR10822.1"/>
    </source>
</evidence>
<name>A0A070A069_CHLMR</name>
<reference evidence="2 3" key="1">
    <citation type="submission" date="2014-02" db="EMBL/GenBank/DDBJ databases">
        <authorList>
            <person name="Chen C."/>
            <person name="Conrad T.A."/>
            <person name="Zhou Z."/>
            <person name="Lai Z."/>
            <person name="Zhong G."/>
        </authorList>
    </citation>
    <scope>NUCLEOTIDE SEQUENCE [LARGE SCALE GENOMIC DNA]</scope>
    <source>
        <strain evidence="2 3">Nigg3-28</strain>
    </source>
</reference>
<gene>
    <name evidence="2" type="ORF">BD36_04045</name>
</gene>
<dbReference type="KEGG" id="cmg:NC81_03820"/>
<dbReference type="AlphaFoldDB" id="A0A070A069"/>
<dbReference type="Proteomes" id="UP000260363">
    <property type="component" value="Chromosome"/>
</dbReference>
<dbReference type="EMBL" id="CP007217">
    <property type="protein sequence ID" value="AJR10822.1"/>
    <property type="molecule type" value="Genomic_DNA"/>
</dbReference>
<dbReference type="Pfam" id="PF13588">
    <property type="entry name" value="HSDR_N_2"/>
    <property type="match status" value="1"/>
</dbReference>
<feature type="domain" description="Type I restriction enzyme R protein N-terminal" evidence="1">
    <location>
        <begin position="24"/>
        <end position="155"/>
    </location>
</feature>
<dbReference type="GeneID" id="1246118"/>